<evidence type="ECO:0000256" key="2">
    <source>
        <dbReference type="ARBA" id="ARBA00004532"/>
    </source>
</evidence>
<dbReference type="PANTHER" id="PTHR40388:SF1">
    <property type="entry name" value="BRYOPORIN"/>
    <property type="match status" value="1"/>
</dbReference>
<dbReference type="GO" id="GO:0044218">
    <property type="term" value="C:other organism cell membrane"/>
    <property type="evidence" value="ECO:0007669"/>
    <property type="project" value="UniProtKB-KW"/>
</dbReference>
<evidence type="ECO:0000256" key="4">
    <source>
        <dbReference type="ARBA" id="ARBA00023298"/>
    </source>
</evidence>
<dbReference type="GO" id="GO:0042151">
    <property type="term" value="C:nematocyst"/>
    <property type="evidence" value="ECO:0007669"/>
    <property type="project" value="UniProtKB-SubCell"/>
</dbReference>
<dbReference type="Gene3D" id="2.60.270.20">
    <property type="entry name" value="Cytolysin/lectin"/>
    <property type="match status" value="1"/>
</dbReference>
<dbReference type="AlphaFoldDB" id="A0A8T2LH87"/>
<dbReference type="GO" id="GO:0046930">
    <property type="term" value="C:pore complex"/>
    <property type="evidence" value="ECO:0007669"/>
    <property type="project" value="InterPro"/>
</dbReference>
<keyword evidence="5" id="KW-0166">Nematocyst</keyword>
<organism evidence="6 7">
    <name type="scientific">Astyanax mexicanus</name>
    <name type="common">Blind cave fish</name>
    <name type="synonym">Astyanax fasciatus mexicanus</name>
    <dbReference type="NCBI Taxonomy" id="7994"/>
    <lineage>
        <taxon>Eukaryota</taxon>
        <taxon>Metazoa</taxon>
        <taxon>Chordata</taxon>
        <taxon>Craniata</taxon>
        <taxon>Vertebrata</taxon>
        <taxon>Euteleostomi</taxon>
        <taxon>Actinopterygii</taxon>
        <taxon>Neopterygii</taxon>
        <taxon>Teleostei</taxon>
        <taxon>Ostariophysi</taxon>
        <taxon>Characiformes</taxon>
        <taxon>Characoidei</taxon>
        <taxon>Acestrorhamphidae</taxon>
        <taxon>Acestrorhamphinae</taxon>
        <taxon>Astyanax</taxon>
    </lineage>
</organism>
<dbReference type="GO" id="GO:0015267">
    <property type="term" value="F:channel activity"/>
    <property type="evidence" value="ECO:0007669"/>
    <property type="project" value="InterPro"/>
</dbReference>
<evidence type="ECO:0000256" key="5">
    <source>
        <dbReference type="ARBA" id="ARBA00023331"/>
    </source>
</evidence>
<reference evidence="6 7" key="1">
    <citation type="submission" date="2021-07" db="EMBL/GenBank/DDBJ databases">
        <authorList>
            <person name="Imarazene B."/>
            <person name="Zahm M."/>
            <person name="Klopp C."/>
            <person name="Cabau C."/>
            <person name="Beille S."/>
            <person name="Jouanno E."/>
            <person name="Castinel A."/>
            <person name="Lluch J."/>
            <person name="Gil L."/>
            <person name="Kuchtly C."/>
            <person name="Lopez Roques C."/>
            <person name="Donnadieu C."/>
            <person name="Parrinello H."/>
            <person name="Journot L."/>
            <person name="Du K."/>
            <person name="Schartl M."/>
            <person name="Retaux S."/>
            <person name="Guiguen Y."/>
        </authorList>
    </citation>
    <scope>NUCLEOTIDE SEQUENCE [LARGE SCALE GENOMIC DNA]</scope>
    <source>
        <strain evidence="6">Pach_M1</strain>
        <tissue evidence="6">Testis</tissue>
    </source>
</reference>
<dbReference type="GO" id="GO:0046931">
    <property type="term" value="P:pore complex assembly"/>
    <property type="evidence" value="ECO:0007669"/>
    <property type="project" value="InterPro"/>
</dbReference>
<comment type="subcellular location">
    <subcellularLocation>
        <location evidence="2">Nematocyst</location>
    </subcellularLocation>
    <subcellularLocation>
        <location evidence="1">Target cell membrane</location>
    </subcellularLocation>
</comment>
<evidence type="ECO:0000256" key="1">
    <source>
        <dbReference type="ARBA" id="ARBA00004175"/>
    </source>
</evidence>
<keyword evidence="4" id="KW-1053">Target membrane</keyword>
<dbReference type="InterPro" id="IPR015926">
    <property type="entry name" value="Cytolysin/lectin"/>
</dbReference>
<keyword evidence="3" id="KW-1052">Target cell membrane</keyword>
<evidence type="ECO:0000313" key="6">
    <source>
        <dbReference type="EMBL" id="KAG9268251.1"/>
    </source>
</evidence>
<dbReference type="EMBL" id="JAICCE010000014">
    <property type="protein sequence ID" value="KAG9268251.1"/>
    <property type="molecule type" value="Genomic_DNA"/>
</dbReference>
<evidence type="ECO:0000256" key="3">
    <source>
        <dbReference type="ARBA" id="ARBA00022537"/>
    </source>
</evidence>
<proteinExistence type="predicted"/>
<dbReference type="Pfam" id="PF06369">
    <property type="entry name" value="Anemone_cytotox"/>
    <property type="match status" value="1"/>
</dbReference>
<sequence>MLNSCWSSVISKLISKEKTALGDLFRPIMSKHASPGASLRGTTVETISRSINTNRNVSIQITNYSSKYTLVEPSVYTYSGSCRSPPQPTIHKHTQEVCCFSKTGNTACGSVGVLTYKILPDDKLHHPGKLAIMFSVPYNYNHYENWFALGIFELGIACNKDLYKQMYYDCGPFKREKGTGSVLTYSSKTVDLSGTMSPQGYSVIKVELSDK</sequence>
<dbReference type="Proteomes" id="UP000752171">
    <property type="component" value="Unassembled WGS sequence"/>
</dbReference>
<dbReference type="InterPro" id="IPR009104">
    <property type="entry name" value="Anemon_actinoporin-like"/>
</dbReference>
<gene>
    <name evidence="6" type="ORF">AMEX_G17203</name>
</gene>
<protein>
    <submittedName>
        <fullName evidence="6">Bryoporin-like</fullName>
    </submittedName>
</protein>
<dbReference type="PANTHER" id="PTHR40388">
    <property type="entry name" value="BRYOPORIN"/>
    <property type="match status" value="1"/>
</dbReference>
<comment type="caution">
    <text evidence="6">The sequence shown here is derived from an EMBL/GenBank/DDBJ whole genome shotgun (WGS) entry which is preliminary data.</text>
</comment>
<dbReference type="GO" id="GO:0051715">
    <property type="term" value="P:cytolysis in another organism"/>
    <property type="evidence" value="ECO:0007669"/>
    <property type="project" value="InterPro"/>
</dbReference>
<dbReference type="SUPFAM" id="SSF63724">
    <property type="entry name" value="Cytolysin/lectin"/>
    <property type="match status" value="1"/>
</dbReference>
<accession>A0A8T2LH87</accession>
<name>A0A8T2LH87_ASTMX</name>
<dbReference type="InterPro" id="IPR050677">
    <property type="entry name" value="Actinoporin_PFT"/>
</dbReference>
<dbReference type="GO" id="GO:0006812">
    <property type="term" value="P:monoatomic cation transport"/>
    <property type="evidence" value="ECO:0007669"/>
    <property type="project" value="InterPro"/>
</dbReference>
<keyword evidence="4" id="KW-0472">Membrane</keyword>
<evidence type="ECO:0000313" key="7">
    <source>
        <dbReference type="Proteomes" id="UP000752171"/>
    </source>
</evidence>